<evidence type="ECO:0000256" key="1">
    <source>
        <dbReference type="SAM" id="SignalP"/>
    </source>
</evidence>
<dbReference type="EMBL" id="CAJJDN010000075">
    <property type="protein sequence ID" value="CAD8101276.1"/>
    <property type="molecule type" value="Genomic_DNA"/>
</dbReference>
<dbReference type="SMART" id="SM00639">
    <property type="entry name" value="PSA"/>
    <property type="match status" value="27"/>
</dbReference>
<feature type="signal peptide" evidence="1">
    <location>
        <begin position="1"/>
        <end position="19"/>
    </location>
</feature>
<evidence type="ECO:0000313" key="2">
    <source>
        <dbReference type="EMBL" id="CAD8101276.1"/>
    </source>
</evidence>
<protein>
    <submittedName>
        <fullName evidence="2">Uncharacterized protein</fullName>
    </submittedName>
</protein>
<keyword evidence="1" id="KW-0732">Signal</keyword>
<organism evidence="2 3">
    <name type="scientific">Paramecium sonneborni</name>
    <dbReference type="NCBI Taxonomy" id="65129"/>
    <lineage>
        <taxon>Eukaryota</taxon>
        <taxon>Sar</taxon>
        <taxon>Alveolata</taxon>
        <taxon>Ciliophora</taxon>
        <taxon>Intramacronucleata</taxon>
        <taxon>Oligohymenophorea</taxon>
        <taxon>Peniculida</taxon>
        <taxon>Parameciidae</taxon>
        <taxon>Paramecium</taxon>
    </lineage>
</organism>
<evidence type="ECO:0000313" key="3">
    <source>
        <dbReference type="Proteomes" id="UP000692954"/>
    </source>
</evidence>
<dbReference type="Proteomes" id="UP000692954">
    <property type="component" value="Unassembled WGS sequence"/>
</dbReference>
<sequence>MNISVYHISVLTLILSVHCNIIVSDKCSCLQLKSENDCQQNKECQWLKNACQKKEEEVETPNKPESIYCKDFSSEDCSRQIGCAYFNDKCSYFSGCDSYLKNTHQDCQQISQQCTSDGVQCINPRECNLNNTEQLCNMVQSPSGSKKCKWDKDICRDQNCDEVQKDFTSDEACDQFIKGCVTNGRRCTTMKRNCYHYDKDCDGMIGIDGLCESKNDKCQSKECSNAPSTYYADQQCQSFRKGCRTTGIGCTDQALKPCTTYTGDSETCLRYIGSSGKCEEGLQGKCQARKCESAPKLYSTDEQCKSYSSKCKTTGIGCVSILLKCNSYKGTRDECEKRRGADGKCTGGSYEQSQECKARICSDALLSTDSECSEYQNGCISNGVECTLFLMSCSKYIGDSDKCNKYVGTEGKCTLGENGYCTIKLCETANLKTNEECKGIQSYCLTDGFKCVKTDTCLNTLQKITCQETVSLGGQKCQWTEQCVSNQCGSLLTKGICMRYSTNVQCFWDGISCVEKQCKHATQEFKNDTDCSNFLPNCIYNGKGCVDIQSPCEEYFGDEDTCILFKGNNRKIPCVFDSATKNCRSKKCQDNLYAQSQKECTDTLEGCLFTGQYGCVDQNADCSLFYGDTQKCSTLNQKCSQNFGQIGNCRPLECYDNISALEDYSCNQFKSGCVTKGVGCIPSTAHCTQYVGNSIQDCSKFVGNGQKCWYDQTFPSQCTVKECSHNIDAQSDYECEMFLEGCVFNEKGCQNKELSCETYQGDEDTCSRYRGNGLQCVRVDYCEDRKCSDVQNPTSLKECEEYLENCAFDGGQCIEKNYCESYYGYSQEQCQNLVNLDGDYCSYGEVELQCAIRKCKDAINVSSQMDCSQFKKNCIFNGIDKCEEVQQSCSKYIGFSEQGCKDAKDLGGQGCWYEKDGQCRSRDCTEMLTNYSSEICQQHHSSCIYTGIKCTKKQNNCSDYLTLSQSECRYLTNCWKQDDKDGPCSERSCNDSVESPSDKNCRLHLNKCRFDGDNKCVDEQEQCGNYVNFTISACKEVTTKSGEKCWFKESSTNCVKRTCQDNLPYFSPYECVNHLSTCRYYGIRCQDAKDTCSEYTGFSQEACQFVKTKNNISCWYQGSSTICKDASCDDYIQNASIENCIKHLPNCRFNGIKCMQARASCNEYIGTNELCSLLTDANNNQCWYDIRNTSGMDYNCIKKECSNRLETYDFEVCSNYIGQIVNNKYIPSCTYDGIKCVNIQQVCGHYIGYNSEQCLQVTTLSGELCFQDPNNSNQVCRTRVCSDNNTAVNDFQCDQFLKGCKTTGKGCTNSTSQCNTYRGTKSSCLKFIGNEKKCKGLDLTTKCSLRECFHDQHSTTDLECNSFLEGCVTNGKGCLSPLEPCNSYVGNSEQCSKFKGNNKICYSNSIVDITTCRDRLCSDDSKSKTDLECNNFMPGCVSKGIGCIPDTEPCSSYFGTQAQCSQFKGEKGTKPCWNLFEADNKSQCIDRKCYHMTRSTNDIECNTFLKGCVSNGISCLTQQNCSSFYGSDKTCQLFNALDKPCKGIDHTIKQCQRLLCSDAPNNYNTDEKCNQFKPGCKTTGYGCIDFNTCDMLSMKLCKERSDCLSIEGCFNKTQLCMQITKYSQCINNLDMKCSWDFITKQCRNWMCTDASVLLSKHDDCQLLDKKCTTTGNGCIEINDCNKYLNKQTCLSAVSLGYTKQCIWDIKECRDKVCEDAPKSYSEDELCQQISPECKTAGFGCTHKNYRCENLNAKTKCIKDYKNHPCLWINSTKSCVTFSQCSDIKETTFSQCQIYSDFCTSNGEHCISISKCSSYKNIISCIKGTDGVCGWVIGQANQELGCQLFKQCEDIFGSTKKDCQYYSANCTSDGTKCIPIGDCKSYLTMEGCNSSGNDGICFWDTRKDTPICRKQECSDIPLVQIMTHQYCSSYNDQLKCTTDGDKCINQQICSKYLIKSCFQGTDGPCIFTFLKNQNSGTKQCRVKDCEDYEEETTQACSQQKSGCISNGYKCLERKLCSDYITEAECESEGIDGICIFNNDDKCQLMTKCEDANQSQISCLKKSKVCHFNSEKQNNITITSCYNITCEDSPNCSPILSFDEKEIKTICIKNKLSKCVSGEPYMLQQNRCYSKSLQTHSWNSTSSRCEKCGSTKEINNTITDPPPTIDPKYQQIIKSIILVLFILKI</sequence>
<dbReference type="InterPro" id="IPR002895">
    <property type="entry name" value="Paramecium_SA"/>
</dbReference>
<gene>
    <name evidence="2" type="ORF">PSON_ATCC_30995.1.T0750192</name>
</gene>
<dbReference type="Pfam" id="PF01508">
    <property type="entry name" value="Paramecium_SA"/>
    <property type="match status" value="12"/>
</dbReference>
<name>A0A8S1PDQ1_9CILI</name>
<reference evidence="2" key="1">
    <citation type="submission" date="2021-01" db="EMBL/GenBank/DDBJ databases">
        <authorList>
            <consortium name="Genoscope - CEA"/>
            <person name="William W."/>
        </authorList>
    </citation>
    <scope>NUCLEOTIDE SEQUENCE</scope>
</reference>
<comment type="caution">
    <text evidence="2">The sequence shown here is derived from an EMBL/GenBank/DDBJ whole genome shotgun (WGS) entry which is preliminary data.</text>
</comment>
<accession>A0A8S1PDQ1</accession>
<keyword evidence="3" id="KW-1185">Reference proteome</keyword>
<dbReference type="OrthoDB" id="10045365at2759"/>
<feature type="chain" id="PRO_5035737633" evidence="1">
    <location>
        <begin position="20"/>
        <end position="2183"/>
    </location>
</feature>
<proteinExistence type="predicted"/>